<evidence type="ECO:0000313" key="3">
    <source>
        <dbReference type="Proteomes" id="UP000256964"/>
    </source>
</evidence>
<accession>A0A371D7Q5</accession>
<feature type="compositionally biased region" description="Basic and acidic residues" evidence="1">
    <location>
        <begin position="1"/>
        <end position="10"/>
    </location>
</feature>
<organism evidence="2 3">
    <name type="scientific">Lentinus brumalis</name>
    <dbReference type="NCBI Taxonomy" id="2498619"/>
    <lineage>
        <taxon>Eukaryota</taxon>
        <taxon>Fungi</taxon>
        <taxon>Dikarya</taxon>
        <taxon>Basidiomycota</taxon>
        <taxon>Agaricomycotina</taxon>
        <taxon>Agaricomycetes</taxon>
        <taxon>Polyporales</taxon>
        <taxon>Polyporaceae</taxon>
        <taxon>Lentinus</taxon>
    </lineage>
</organism>
<dbReference type="EMBL" id="KZ857411">
    <property type="protein sequence ID" value="RDX48553.1"/>
    <property type="molecule type" value="Genomic_DNA"/>
</dbReference>
<dbReference type="Proteomes" id="UP000256964">
    <property type="component" value="Unassembled WGS sequence"/>
</dbReference>
<feature type="region of interest" description="Disordered" evidence="1">
    <location>
        <begin position="1"/>
        <end position="25"/>
    </location>
</feature>
<sequence length="198" mass="22142">MSVEIHEVTAVHRSPNTSTGRGWERHMGVSDRLAPGCAHAPAMRWHAPALVLSMTRGHRQFLLVAPSHADNTLVENAPRPGSSRIQDIDSSVTWVDKPVSTLNLLAPEPRRAYSGLMHSWRHESHGMMPALVVPASHIVFRQSHRLKLPSSCCSVGDANNMDWHAPRAQYQTSHCYGLDVHRIYCMRRLVLVIRPAES</sequence>
<proteinExistence type="predicted"/>
<protein>
    <submittedName>
        <fullName evidence="2">Uncharacterized protein</fullName>
    </submittedName>
</protein>
<reference evidence="2 3" key="1">
    <citation type="journal article" date="2018" name="Biotechnol. Biofuels">
        <title>Integrative visual omics of the white-rot fungus Polyporus brumalis exposes the biotechnological potential of its oxidative enzymes for delignifying raw plant biomass.</title>
        <authorList>
            <person name="Miyauchi S."/>
            <person name="Rancon A."/>
            <person name="Drula E."/>
            <person name="Hage H."/>
            <person name="Chaduli D."/>
            <person name="Favel A."/>
            <person name="Grisel S."/>
            <person name="Henrissat B."/>
            <person name="Herpoel-Gimbert I."/>
            <person name="Ruiz-Duenas F.J."/>
            <person name="Chevret D."/>
            <person name="Hainaut M."/>
            <person name="Lin J."/>
            <person name="Wang M."/>
            <person name="Pangilinan J."/>
            <person name="Lipzen A."/>
            <person name="Lesage-Meessen L."/>
            <person name="Navarro D."/>
            <person name="Riley R."/>
            <person name="Grigoriev I.V."/>
            <person name="Zhou S."/>
            <person name="Raouche S."/>
            <person name="Rosso M.N."/>
        </authorList>
    </citation>
    <scope>NUCLEOTIDE SEQUENCE [LARGE SCALE GENOMIC DNA]</scope>
    <source>
        <strain evidence="2 3">BRFM 1820</strain>
    </source>
</reference>
<gene>
    <name evidence="2" type="ORF">OH76DRAFT_1404828</name>
</gene>
<evidence type="ECO:0000256" key="1">
    <source>
        <dbReference type="SAM" id="MobiDB-lite"/>
    </source>
</evidence>
<keyword evidence="3" id="KW-1185">Reference proteome</keyword>
<name>A0A371D7Q5_9APHY</name>
<dbReference type="AlphaFoldDB" id="A0A371D7Q5"/>
<evidence type="ECO:0000313" key="2">
    <source>
        <dbReference type="EMBL" id="RDX48553.1"/>
    </source>
</evidence>